<sequence>MPVLSRFLGMVVLMYYNDHDPPHFHVRYGEHQALLGIRDLRLLAGSLPPRALGLVIEWASRYREELWANWERARRGEPLVPIPPLE</sequence>
<evidence type="ECO:0000313" key="2">
    <source>
        <dbReference type="Proteomes" id="UP000058660"/>
    </source>
</evidence>
<name>A0ABM5VM60_THEA5</name>
<accession>A0ABM5VM60</accession>
<proteinExistence type="predicted"/>
<dbReference type="Proteomes" id="UP000058660">
    <property type="component" value="Chromosome"/>
</dbReference>
<evidence type="ECO:0000313" key="1">
    <source>
        <dbReference type="EMBL" id="ALJ91252.1"/>
    </source>
</evidence>
<dbReference type="Pfam" id="PF13711">
    <property type="entry name" value="DUF4160"/>
    <property type="match status" value="1"/>
</dbReference>
<organism evidence="1 2">
    <name type="scientific">Thermus aquaticus (strain ATCC BAA-2747 / Y51MC23)</name>
    <dbReference type="NCBI Taxonomy" id="498848"/>
    <lineage>
        <taxon>Bacteria</taxon>
        <taxon>Thermotogati</taxon>
        <taxon>Deinococcota</taxon>
        <taxon>Deinococci</taxon>
        <taxon>Thermales</taxon>
        <taxon>Thermaceae</taxon>
        <taxon>Thermus</taxon>
    </lineage>
</organism>
<dbReference type="EMBL" id="CP010822">
    <property type="protein sequence ID" value="ALJ91252.1"/>
    <property type="molecule type" value="Genomic_DNA"/>
</dbReference>
<dbReference type="InterPro" id="IPR025427">
    <property type="entry name" value="DUF4160"/>
</dbReference>
<reference evidence="2" key="1">
    <citation type="journal article" date="2015" name="PLoS ONE">
        <title>Complete Genome Sequence of Thermus aquaticus Y51MC23.</title>
        <authorList>
            <person name="Brumm P.J."/>
            <person name="Monsma S."/>
            <person name="Keough B."/>
            <person name="Jasinovica S."/>
            <person name="Ferguson E."/>
            <person name="Schoenfeld T."/>
            <person name="Lodes M."/>
            <person name="Mead D.A."/>
        </authorList>
    </citation>
    <scope>NUCLEOTIDE SEQUENCE [LARGE SCALE GENOMIC DNA]</scope>
    <source>
        <strain evidence="2">BAA-2747 / Y51MC23</strain>
    </source>
</reference>
<dbReference type="RefSeq" id="WP_003045865.1">
    <property type="nucleotide sequence ID" value="NZ_CP010822.1"/>
</dbReference>
<protein>
    <submittedName>
        <fullName evidence="1">ORF-2</fullName>
    </submittedName>
</protein>
<keyword evidence="2" id="KW-1185">Reference proteome</keyword>
<gene>
    <name evidence="1" type="ORF">TO73_1409</name>
</gene>